<feature type="region of interest" description="Disordered" evidence="1">
    <location>
        <begin position="193"/>
        <end position="253"/>
    </location>
</feature>
<dbReference type="PANTHER" id="PTHR33480:SF1">
    <property type="entry name" value="TYR RECOMBINASE DOMAIN-CONTAINING PROTEIN"/>
    <property type="match status" value="1"/>
</dbReference>
<accession>A0A9Q1HK17</accession>
<keyword evidence="3" id="KW-1185">Reference proteome</keyword>
<dbReference type="AlphaFoldDB" id="A0A9Q1HK17"/>
<evidence type="ECO:0000313" key="2">
    <source>
        <dbReference type="EMBL" id="KAJ8048645.1"/>
    </source>
</evidence>
<proteinExistence type="predicted"/>
<comment type="caution">
    <text evidence="2">The sequence shown here is derived from an EMBL/GenBank/DDBJ whole genome shotgun (WGS) entry which is preliminary data.</text>
</comment>
<name>A0A9Q1HK17_HOLLE</name>
<evidence type="ECO:0000313" key="3">
    <source>
        <dbReference type="Proteomes" id="UP001152320"/>
    </source>
</evidence>
<reference evidence="2" key="1">
    <citation type="submission" date="2021-10" db="EMBL/GenBank/DDBJ databases">
        <title>Tropical sea cucumber genome reveals ecological adaptation and Cuvierian tubules defense mechanism.</title>
        <authorList>
            <person name="Chen T."/>
        </authorList>
    </citation>
    <scope>NUCLEOTIDE SEQUENCE</scope>
    <source>
        <strain evidence="2">Nanhai2018</strain>
        <tissue evidence="2">Muscle</tissue>
    </source>
</reference>
<feature type="compositionally biased region" description="Acidic residues" evidence="1">
    <location>
        <begin position="210"/>
        <end position="232"/>
    </location>
</feature>
<dbReference type="EMBL" id="JAIZAY010000001">
    <property type="protein sequence ID" value="KAJ8048645.1"/>
    <property type="molecule type" value="Genomic_DNA"/>
</dbReference>
<gene>
    <name evidence="2" type="ORF">HOLleu_01042</name>
</gene>
<sequence>MHWFLLSSKPKRNTGNINCDVLQSLTTWEQTLCNKLIRIEVKGKKGRKVPVLLTGEMTESLELLMKHRNSVCIRSDNVFVFARANGDSQMCIRGSDCLRKLAIKSCVKIPANLTSTKLRKQIATVSQIFCLRDNELDILAGFLGHDIRVHRDYYRLPEDALQTAKVARLLMLMEKGLVADFKDKTLSEIEVALDGPSYDDVDDGSGKEESEVEEDEEEEEDKEDVNGDEEEKDVERTEQQSEERREGGYQWGE</sequence>
<feature type="compositionally biased region" description="Basic and acidic residues" evidence="1">
    <location>
        <begin position="233"/>
        <end position="247"/>
    </location>
</feature>
<dbReference type="OrthoDB" id="5376140at2759"/>
<protein>
    <submittedName>
        <fullName evidence="2">Uncharacterized protein</fullName>
    </submittedName>
</protein>
<dbReference type="PANTHER" id="PTHR33480">
    <property type="entry name" value="SET DOMAIN-CONTAINING PROTEIN-RELATED"/>
    <property type="match status" value="1"/>
</dbReference>
<dbReference type="Proteomes" id="UP001152320">
    <property type="component" value="Chromosome 1"/>
</dbReference>
<organism evidence="2 3">
    <name type="scientific">Holothuria leucospilota</name>
    <name type="common">Black long sea cucumber</name>
    <name type="synonym">Mertensiothuria leucospilota</name>
    <dbReference type="NCBI Taxonomy" id="206669"/>
    <lineage>
        <taxon>Eukaryota</taxon>
        <taxon>Metazoa</taxon>
        <taxon>Echinodermata</taxon>
        <taxon>Eleutherozoa</taxon>
        <taxon>Echinozoa</taxon>
        <taxon>Holothuroidea</taxon>
        <taxon>Aspidochirotacea</taxon>
        <taxon>Aspidochirotida</taxon>
        <taxon>Holothuriidae</taxon>
        <taxon>Holothuria</taxon>
    </lineage>
</organism>
<evidence type="ECO:0000256" key="1">
    <source>
        <dbReference type="SAM" id="MobiDB-lite"/>
    </source>
</evidence>